<dbReference type="SUPFAM" id="SSF54975">
    <property type="entry name" value="Acylphosphatase/BLUF domain-like"/>
    <property type="match status" value="1"/>
</dbReference>
<dbReference type="Proteomes" id="UP001174691">
    <property type="component" value="Unassembled WGS sequence"/>
</dbReference>
<feature type="active site" evidence="1">
    <location>
        <position position="40"/>
    </location>
</feature>
<proteinExistence type="inferred from homology"/>
<dbReference type="InterPro" id="IPR001792">
    <property type="entry name" value="Acylphosphatase-like_dom"/>
</dbReference>
<dbReference type="EMBL" id="JANBVN010000098">
    <property type="protein sequence ID" value="KAJ9144440.1"/>
    <property type="molecule type" value="Genomic_DNA"/>
</dbReference>
<comment type="similarity">
    <text evidence="2">Belongs to the acylphosphatase family.</text>
</comment>
<evidence type="ECO:0000256" key="1">
    <source>
        <dbReference type="PROSITE-ProRule" id="PRU00520"/>
    </source>
</evidence>
<dbReference type="Pfam" id="PF00708">
    <property type="entry name" value="Acylphosphatase"/>
    <property type="match status" value="1"/>
</dbReference>
<dbReference type="PANTHER" id="PTHR47268">
    <property type="entry name" value="ACYLPHOSPHATASE"/>
    <property type="match status" value="1"/>
</dbReference>
<dbReference type="PANTHER" id="PTHR47268:SF4">
    <property type="entry name" value="ACYLPHOSPHATASE"/>
    <property type="match status" value="1"/>
</dbReference>
<dbReference type="AlphaFoldDB" id="A0AA38RXU2"/>
<organism evidence="4 5">
    <name type="scientific">Coniochaeta hoffmannii</name>
    <dbReference type="NCBI Taxonomy" id="91930"/>
    <lineage>
        <taxon>Eukaryota</taxon>
        <taxon>Fungi</taxon>
        <taxon>Dikarya</taxon>
        <taxon>Ascomycota</taxon>
        <taxon>Pezizomycotina</taxon>
        <taxon>Sordariomycetes</taxon>
        <taxon>Sordariomycetidae</taxon>
        <taxon>Coniochaetales</taxon>
        <taxon>Coniochaetaceae</taxon>
        <taxon>Coniochaeta</taxon>
    </lineage>
</organism>
<feature type="active site" evidence="1">
    <location>
        <position position="22"/>
    </location>
</feature>
<keyword evidence="1" id="KW-0378">Hydrolase</keyword>
<accession>A0AA38RXU2</accession>
<evidence type="ECO:0000256" key="2">
    <source>
        <dbReference type="RuleBase" id="RU004168"/>
    </source>
</evidence>
<keyword evidence="5" id="KW-1185">Reference proteome</keyword>
<dbReference type="Gene3D" id="3.30.70.100">
    <property type="match status" value="1"/>
</dbReference>
<evidence type="ECO:0000313" key="5">
    <source>
        <dbReference type="Proteomes" id="UP001174691"/>
    </source>
</evidence>
<name>A0AA38RXU2_9PEZI</name>
<evidence type="ECO:0000313" key="4">
    <source>
        <dbReference type="EMBL" id="KAJ9144440.1"/>
    </source>
</evidence>
<comment type="catalytic activity">
    <reaction evidence="1">
        <text>an acyl phosphate + H2O = a carboxylate + phosphate + H(+)</text>
        <dbReference type="Rhea" id="RHEA:14965"/>
        <dbReference type="ChEBI" id="CHEBI:15377"/>
        <dbReference type="ChEBI" id="CHEBI:15378"/>
        <dbReference type="ChEBI" id="CHEBI:29067"/>
        <dbReference type="ChEBI" id="CHEBI:43474"/>
        <dbReference type="ChEBI" id="CHEBI:59918"/>
        <dbReference type="EC" id="3.6.1.7"/>
    </reaction>
</comment>
<evidence type="ECO:0000259" key="3">
    <source>
        <dbReference type="PROSITE" id="PS51160"/>
    </source>
</evidence>
<dbReference type="GO" id="GO:0003998">
    <property type="term" value="F:acylphosphatase activity"/>
    <property type="evidence" value="ECO:0007669"/>
    <property type="project" value="UniProtKB-EC"/>
</dbReference>
<dbReference type="InterPro" id="IPR020456">
    <property type="entry name" value="Acylphosphatase"/>
</dbReference>
<gene>
    <name evidence="4" type="ORF">NKR19_g6385</name>
</gene>
<sequence>MSNGKRVYFVAHGGIVQGVGFRYFAQKRAREYKLTGWVRNTDNNKVEGEAQGDHKAIQSFLKDVDKGPRHAHVVRLDHEEREPVEGETEFQVRR</sequence>
<protein>
    <recommendedName>
        <fullName evidence="1">acylphosphatase</fullName>
        <ecNumber evidence="1">3.6.1.7</ecNumber>
    </recommendedName>
</protein>
<reference evidence="4" key="1">
    <citation type="submission" date="2022-07" db="EMBL/GenBank/DDBJ databases">
        <title>Fungi with potential for degradation of polypropylene.</title>
        <authorList>
            <person name="Gostincar C."/>
        </authorList>
    </citation>
    <scope>NUCLEOTIDE SEQUENCE</scope>
    <source>
        <strain evidence="4">EXF-13287</strain>
    </source>
</reference>
<dbReference type="EC" id="3.6.1.7" evidence="1"/>
<dbReference type="PROSITE" id="PS51160">
    <property type="entry name" value="ACYLPHOSPHATASE_3"/>
    <property type="match status" value="1"/>
</dbReference>
<comment type="caution">
    <text evidence="4">The sequence shown here is derived from an EMBL/GenBank/DDBJ whole genome shotgun (WGS) entry which is preliminary data.</text>
</comment>
<dbReference type="InterPro" id="IPR036046">
    <property type="entry name" value="Acylphosphatase-like_dom_sf"/>
</dbReference>
<feature type="domain" description="Acylphosphatase-like" evidence="3">
    <location>
        <begin position="6"/>
        <end position="94"/>
    </location>
</feature>